<accession>A0A916YKJ0</accession>
<dbReference type="RefSeq" id="WP_188764952.1">
    <property type="nucleotide sequence ID" value="NZ_BMKK01000002.1"/>
</dbReference>
<dbReference type="Proteomes" id="UP000609064">
    <property type="component" value="Unassembled WGS sequence"/>
</dbReference>
<feature type="coiled-coil region" evidence="1">
    <location>
        <begin position="87"/>
        <end position="114"/>
    </location>
</feature>
<evidence type="ECO:0000313" key="4">
    <source>
        <dbReference type="EMBL" id="GGD48100.1"/>
    </source>
</evidence>
<evidence type="ECO:0000313" key="5">
    <source>
        <dbReference type="Proteomes" id="UP000609064"/>
    </source>
</evidence>
<reference evidence="4" key="2">
    <citation type="submission" date="2020-09" db="EMBL/GenBank/DDBJ databases">
        <authorList>
            <person name="Sun Q."/>
            <person name="Zhou Y."/>
        </authorList>
    </citation>
    <scope>NUCLEOTIDE SEQUENCE</scope>
    <source>
        <strain evidence="4">CGMCC 1.15958</strain>
    </source>
</reference>
<proteinExistence type="predicted"/>
<gene>
    <name evidence="4" type="ORF">GCM10011514_10120</name>
</gene>
<sequence>MKKTMFSAIAMAFVFIVSNANAGTTNGMKVSSTTVQKTSIIDEIVSNYLVLKNALIKDDAKGAANAGKAIIAAMAKIDMKSLSASQMKGYMDVADDLKENAKHIEENAGKIAHQREHFVMLSKDVNDLLKTFGNSGPKLYQDFCPMANGGKGAMWISETKAIQNPYYGKAMMTCGSVKKEI</sequence>
<dbReference type="InterPro" id="IPR021782">
    <property type="entry name" value="DUF3347"/>
</dbReference>
<evidence type="ECO:0000256" key="2">
    <source>
        <dbReference type="SAM" id="SignalP"/>
    </source>
</evidence>
<organism evidence="4 5">
    <name type="scientific">Emticicia aquatilis</name>
    <dbReference type="NCBI Taxonomy" id="1537369"/>
    <lineage>
        <taxon>Bacteria</taxon>
        <taxon>Pseudomonadati</taxon>
        <taxon>Bacteroidota</taxon>
        <taxon>Cytophagia</taxon>
        <taxon>Cytophagales</taxon>
        <taxon>Leadbetterellaceae</taxon>
        <taxon>Emticicia</taxon>
    </lineage>
</organism>
<feature type="domain" description="DUF3347" evidence="3">
    <location>
        <begin position="44"/>
        <end position="134"/>
    </location>
</feature>
<dbReference type="EMBL" id="BMKK01000002">
    <property type="protein sequence ID" value="GGD48100.1"/>
    <property type="molecule type" value="Genomic_DNA"/>
</dbReference>
<evidence type="ECO:0000256" key="1">
    <source>
        <dbReference type="SAM" id="Coils"/>
    </source>
</evidence>
<keyword evidence="5" id="KW-1185">Reference proteome</keyword>
<comment type="caution">
    <text evidence="4">The sequence shown here is derived from an EMBL/GenBank/DDBJ whole genome shotgun (WGS) entry which is preliminary data.</text>
</comment>
<keyword evidence="2" id="KW-0732">Signal</keyword>
<reference evidence="4" key="1">
    <citation type="journal article" date="2014" name="Int. J. Syst. Evol. Microbiol.">
        <title>Complete genome sequence of Corynebacterium casei LMG S-19264T (=DSM 44701T), isolated from a smear-ripened cheese.</title>
        <authorList>
            <consortium name="US DOE Joint Genome Institute (JGI-PGF)"/>
            <person name="Walter F."/>
            <person name="Albersmeier A."/>
            <person name="Kalinowski J."/>
            <person name="Ruckert C."/>
        </authorList>
    </citation>
    <scope>NUCLEOTIDE SEQUENCE</scope>
    <source>
        <strain evidence="4">CGMCC 1.15958</strain>
    </source>
</reference>
<name>A0A916YKJ0_9BACT</name>
<keyword evidence="1" id="KW-0175">Coiled coil</keyword>
<protein>
    <recommendedName>
        <fullName evidence="3">DUF3347 domain-containing protein</fullName>
    </recommendedName>
</protein>
<feature type="signal peptide" evidence="2">
    <location>
        <begin position="1"/>
        <end position="22"/>
    </location>
</feature>
<dbReference type="Pfam" id="PF11827">
    <property type="entry name" value="DUF3347"/>
    <property type="match status" value="1"/>
</dbReference>
<feature type="chain" id="PRO_5037931826" description="DUF3347 domain-containing protein" evidence="2">
    <location>
        <begin position="23"/>
        <end position="181"/>
    </location>
</feature>
<dbReference type="AlphaFoldDB" id="A0A916YKJ0"/>
<evidence type="ECO:0000259" key="3">
    <source>
        <dbReference type="Pfam" id="PF11827"/>
    </source>
</evidence>